<feature type="domain" description="Isochorismatase-like" evidence="1">
    <location>
        <begin position="19"/>
        <end position="168"/>
    </location>
</feature>
<dbReference type="Proteomes" id="UP000316603">
    <property type="component" value="Unassembled WGS sequence"/>
</dbReference>
<dbReference type="Pfam" id="PF00857">
    <property type="entry name" value="Isochorismatase"/>
    <property type="match status" value="1"/>
</dbReference>
<dbReference type="OrthoDB" id="9789777at2"/>
<dbReference type="SUPFAM" id="SSF52499">
    <property type="entry name" value="Isochorismatase-like hydrolases"/>
    <property type="match status" value="1"/>
</dbReference>
<evidence type="ECO:0000259" key="1">
    <source>
        <dbReference type="Pfam" id="PF00857"/>
    </source>
</evidence>
<comment type="caution">
    <text evidence="2">The sequence shown here is derived from an EMBL/GenBank/DDBJ whole genome shotgun (WGS) entry which is preliminary data.</text>
</comment>
<dbReference type="InterPro" id="IPR036380">
    <property type="entry name" value="Isochorismatase-like_sf"/>
</dbReference>
<sequence length="219" mass="23645">MSNETKSGLQALLTPEESVVVLIDHQPFQFANLHSHEPTVIVNNAVGLAKAAKLFDVPTVLTTVLEERGGYLIKGLQDVFPEQKPIDRTWVNTWQDERVVDAVKATGRKKLIIAGLWTEVCVAMPAIQAAGEGFEVFVVTDASGGASAESHDMAVRRMVQAGVVPITWLAVVSEWQRDYAREETLPGLTELLLQHGGATGVAYGWETQLLAAGRAGSDA</sequence>
<dbReference type="PANTHER" id="PTHR43559">
    <property type="entry name" value="HYDROLASE YCAC-RELATED"/>
    <property type="match status" value="1"/>
</dbReference>
<accession>A0A561T929</accession>
<evidence type="ECO:0000313" key="2">
    <source>
        <dbReference type="EMBL" id="TWF83618.1"/>
    </source>
</evidence>
<proteinExistence type="predicted"/>
<dbReference type="CDD" id="cd01012">
    <property type="entry name" value="YcaC_related"/>
    <property type="match status" value="1"/>
</dbReference>
<dbReference type="RefSeq" id="WP_145865862.1">
    <property type="nucleotide sequence ID" value="NZ_BNCE01000004.1"/>
</dbReference>
<dbReference type="PANTHER" id="PTHR43559:SF3">
    <property type="entry name" value="HYDROLASE YCAC-RELATED"/>
    <property type="match status" value="1"/>
</dbReference>
<dbReference type="InterPro" id="IPR053152">
    <property type="entry name" value="Hydrolase_YcaC-like"/>
</dbReference>
<organism evidence="2 3">
    <name type="scientific">Streptomyces capillispiralis</name>
    <dbReference type="NCBI Taxonomy" id="68182"/>
    <lineage>
        <taxon>Bacteria</taxon>
        <taxon>Bacillati</taxon>
        <taxon>Actinomycetota</taxon>
        <taxon>Actinomycetes</taxon>
        <taxon>Kitasatosporales</taxon>
        <taxon>Streptomycetaceae</taxon>
        <taxon>Streptomyces</taxon>
    </lineage>
</organism>
<protein>
    <submittedName>
        <fullName evidence="2">Nicotinamidase-related amidase</fullName>
    </submittedName>
</protein>
<gene>
    <name evidence="2" type="ORF">FHX78_11545</name>
</gene>
<evidence type="ECO:0000313" key="3">
    <source>
        <dbReference type="Proteomes" id="UP000316603"/>
    </source>
</evidence>
<dbReference type="InterPro" id="IPR000868">
    <property type="entry name" value="Isochorismatase-like_dom"/>
</dbReference>
<dbReference type="EMBL" id="VIWV01000001">
    <property type="protein sequence ID" value="TWF83618.1"/>
    <property type="molecule type" value="Genomic_DNA"/>
</dbReference>
<keyword evidence="3" id="KW-1185">Reference proteome</keyword>
<name>A0A561T929_9ACTN</name>
<reference evidence="2 3" key="1">
    <citation type="submission" date="2019-06" db="EMBL/GenBank/DDBJ databases">
        <title>Sequencing the genomes of 1000 actinobacteria strains.</title>
        <authorList>
            <person name="Klenk H.-P."/>
        </authorList>
    </citation>
    <scope>NUCLEOTIDE SEQUENCE [LARGE SCALE GENOMIC DNA]</scope>
    <source>
        <strain evidence="2 3">DSM 41695</strain>
    </source>
</reference>
<dbReference type="AlphaFoldDB" id="A0A561T929"/>
<dbReference type="Gene3D" id="3.40.50.850">
    <property type="entry name" value="Isochorismatase-like"/>
    <property type="match status" value="1"/>
</dbReference>